<organism evidence="2 3">
    <name type="scientific">Salipiger profundus</name>
    <dbReference type="NCBI Taxonomy" id="1229727"/>
    <lineage>
        <taxon>Bacteria</taxon>
        <taxon>Pseudomonadati</taxon>
        <taxon>Pseudomonadota</taxon>
        <taxon>Alphaproteobacteria</taxon>
        <taxon>Rhodobacterales</taxon>
        <taxon>Roseobacteraceae</taxon>
        <taxon>Salipiger</taxon>
    </lineage>
</organism>
<name>A0A1U7D4V3_9RHOB</name>
<dbReference type="EMBL" id="CP014796">
    <property type="protein sequence ID" value="APX23207.1"/>
    <property type="molecule type" value="Genomic_DNA"/>
</dbReference>
<dbReference type="OrthoDB" id="7508901at2"/>
<evidence type="ECO:0008006" key="4">
    <source>
        <dbReference type="Google" id="ProtNLM"/>
    </source>
</evidence>
<keyword evidence="1" id="KW-1133">Transmembrane helix</keyword>
<evidence type="ECO:0000313" key="2">
    <source>
        <dbReference type="EMBL" id="APX23207.1"/>
    </source>
</evidence>
<protein>
    <recommendedName>
        <fullName evidence="4">Holin</fullName>
    </recommendedName>
</protein>
<dbReference type="Proteomes" id="UP000186559">
    <property type="component" value="Chromosome"/>
</dbReference>
<keyword evidence="1" id="KW-0812">Transmembrane</keyword>
<evidence type="ECO:0000256" key="1">
    <source>
        <dbReference type="SAM" id="Phobius"/>
    </source>
</evidence>
<dbReference type="AlphaFoldDB" id="A0A1U7D4V3"/>
<keyword evidence="3" id="KW-1185">Reference proteome</keyword>
<feature type="transmembrane region" description="Helical" evidence="1">
    <location>
        <begin position="12"/>
        <end position="33"/>
    </location>
</feature>
<keyword evidence="1" id="KW-0472">Membrane</keyword>
<proteinExistence type="predicted"/>
<reference evidence="2 3" key="1">
    <citation type="submission" date="2016-03" db="EMBL/GenBank/DDBJ databases">
        <title>Deep-sea bacteria in the southern Pacific.</title>
        <authorList>
            <person name="Tang K."/>
        </authorList>
    </citation>
    <scope>NUCLEOTIDE SEQUENCE [LARGE SCALE GENOMIC DNA]</scope>
    <source>
        <strain evidence="2 3">JLT2016</strain>
    </source>
</reference>
<evidence type="ECO:0000313" key="3">
    <source>
        <dbReference type="Proteomes" id="UP000186559"/>
    </source>
</evidence>
<accession>A0A1U7D4V3</accession>
<dbReference type="KEGG" id="tpro:Ga0080559_TMP2411"/>
<gene>
    <name evidence="2" type="ORF">Ga0080559_TMP2411</name>
</gene>
<sequence length="68" mass="6916">METKSIFASKGIWGGIIAILPPAMSLVGLDLSPQDAQGIVGHLDAIVSAVGGLVAIYGRVTAKTALRV</sequence>
<dbReference type="RefSeq" id="WP_076623331.1">
    <property type="nucleotide sequence ID" value="NZ_BMEW01000005.1"/>
</dbReference>
<feature type="transmembrane region" description="Helical" evidence="1">
    <location>
        <begin position="39"/>
        <end position="58"/>
    </location>
</feature>